<proteinExistence type="predicted"/>
<protein>
    <submittedName>
        <fullName evidence="3">Uncharacterized protein</fullName>
    </submittedName>
</protein>
<reference evidence="4" key="1">
    <citation type="journal article" date="2015" name="Proc. Natl. Acad. Sci. U.S.A.">
        <title>Genome sequence of the Asian Tiger mosquito, Aedes albopictus, reveals insights into its biology, genetics, and evolution.</title>
        <authorList>
            <person name="Chen X.G."/>
            <person name="Jiang X."/>
            <person name="Gu J."/>
            <person name="Xu M."/>
            <person name="Wu Y."/>
            <person name="Deng Y."/>
            <person name="Zhang C."/>
            <person name="Bonizzoni M."/>
            <person name="Dermauw W."/>
            <person name="Vontas J."/>
            <person name="Armbruster P."/>
            <person name="Huang X."/>
            <person name="Yang Y."/>
            <person name="Zhang H."/>
            <person name="He W."/>
            <person name="Peng H."/>
            <person name="Liu Y."/>
            <person name="Wu K."/>
            <person name="Chen J."/>
            <person name="Lirakis M."/>
            <person name="Topalis P."/>
            <person name="Van Leeuwen T."/>
            <person name="Hall A.B."/>
            <person name="Jiang X."/>
            <person name="Thorpe C."/>
            <person name="Mueller R.L."/>
            <person name="Sun C."/>
            <person name="Waterhouse R.M."/>
            <person name="Yan G."/>
            <person name="Tu Z.J."/>
            <person name="Fang X."/>
            <person name="James A.A."/>
        </authorList>
    </citation>
    <scope>NUCLEOTIDE SEQUENCE [LARGE SCALE GENOMIC DNA]</scope>
    <source>
        <strain evidence="4">Foshan</strain>
    </source>
</reference>
<feature type="coiled-coil region" evidence="1">
    <location>
        <begin position="21"/>
        <end position="48"/>
    </location>
</feature>
<evidence type="ECO:0000256" key="1">
    <source>
        <dbReference type="SAM" id="Coils"/>
    </source>
</evidence>
<feature type="region of interest" description="Disordered" evidence="2">
    <location>
        <begin position="187"/>
        <end position="223"/>
    </location>
</feature>
<dbReference type="GeneID" id="134290866"/>
<reference evidence="3" key="2">
    <citation type="submission" date="2025-05" db="UniProtKB">
        <authorList>
            <consortium name="EnsemblMetazoa"/>
        </authorList>
    </citation>
    <scope>IDENTIFICATION</scope>
    <source>
        <strain evidence="3">Foshan</strain>
    </source>
</reference>
<sequence>MKIIRFRNVVSSLGGTISSVLREQEAAYNALQSKLEEHTEQIAQLTNRFGLQPPSLPTEVQSLPAPSRSRKRRRTDDDPKPSKPLLGGTKVTDEVFVATVPQPTATFWIYLSRLHPSVKSDAVEKVTRECLNCEDVRAIPLIKRGTDVNTLNFGVGVDPKYRTAALDPSTWPRGILFREFEDNRSSNYWMPDTDPQTPTIVVSPDFDATPSPQATRSMDTTEC</sequence>
<evidence type="ECO:0000256" key="2">
    <source>
        <dbReference type="SAM" id="MobiDB-lite"/>
    </source>
</evidence>
<evidence type="ECO:0000313" key="3">
    <source>
        <dbReference type="EnsemblMetazoa" id="AALFPA23_019848.P29218"/>
    </source>
</evidence>
<dbReference type="EnsemblMetazoa" id="AALFPA23_019848.R29218">
    <property type="protein sequence ID" value="AALFPA23_019848.P29218"/>
    <property type="gene ID" value="AALFPA23_019848"/>
</dbReference>
<accession>A0ABM1ZMB0</accession>
<keyword evidence="4" id="KW-1185">Reference proteome</keyword>
<dbReference type="Proteomes" id="UP000069940">
    <property type="component" value="Unassembled WGS sequence"/>
</dbReference>
<keyword evidence="1" id="KW-0175">Coiled coil</keyword>
<organism evidence="3 4">
    <name type="scientific">Aedes albopictus</name>
    <name type="common">Asian tiger mosquito</name>
    <name type="synonym">Stegomyia albopicta</name>
    <dbReference type="NCBI Taxonomy" id="7160"/>
    <lineage>
        <taxon>Eukaryota</taxon>
        <taxon>Metazoa</taxon>
        <taxon>Ecdysozoa</taxon>
        <taxon>Arthropoda</taxon>
        <taxon>Hexapoda</taxon>
        <taxon>Insecta</taxon>
        <taxon>Pterygota</taxon>
        <taxon>Neoptera</taxon>
        <taxon>Endopterygota</taxon>
        <taxon>Diptera</taxon>
        <taxon>Nematocera</taxon>
        <taxon>Culicoidea</taxon>
        <taxon>Culicidae</taxon>
        <taxon>Culicinae</taxon>
        <taxon>Aedini</taxon>
        <taxon>Aedes</taxon>
        <taxon>Stegomyia</taxon>
    </lineage>
</organism>
<name>A0ABM1ZMB0_AEDAL</name>
<dbReference type="RefSeq" id="XP_062714064.1">
    <property type="nucleotide sequence ID" value="XM_062858080.1"/>
</dbReference>
<feature type="region of interest" description="Disordered" evidence="2">
    <location>
        <begin position="49"/>
        <end position="88"/>
    </location>
</feature>
<evidence type="ECO:0000313" key="4">
    <source>
        <dbReference type="Proteomes" id="UP000069940"/>
    </source>
</evidence>
<feature type="compositionally biased region" description="Polar residues" evidence="2">
    <location>
        <begin position="210"/>
        <end position="223"/>
    </location>
</feature>